<evidence type="ECO:0000313" key="10">
    <source>
        <dbReference type="EMBL" id="SCV99962.1"/>
    </source>
</evidence>
<dbReference type="CDD" id="cd04301">
    <property type="entry name" value="NAT_SF"/>
    <property type="match status" value="1"/>
</dbReference>
<evidence type="ECO:0000256" key="4">
    <source>
        <dbReference type="ARBA" id="ARBA00022679"/>
    </source>
</evidence>
<dbReference type="PANTHER" id="PTHR13355:SF11">
    <property type="entry name" value="GLUCOSAMINE 6-PHOSPHATE N-ACETYLTRANSFERASE"/>
    <property type="match status" value="1"/>
</dbReference>
<gene>
    <name evidence="10" type="ORF">LAFE_0B06370G</name>
</gene>
<proteinExistence type="inferred from homology"/>
<dbReference type="GO" id="GO:0006048">
    <property type="term" value="P:UDP-N-acetylglucosamine biosynthetic process"/>
    <property type="evidence" value="ECO:0007669"/>
    <property type="project" value="UniProtKB-UniRule"/>
</dbReference>
<evidence type="ECO:0000256" key="5">
    <source>
        <dbReference type="ARBA" id="ARBA00023315"/>
    </source>
</evidence>
<evidence type="ECO:0000256" key="7">
    <source>
        <dbReference type="ARBA" id="ARBA00069869"/>
    </source>
</evidence>
<protein>
    <recommendedName>
        <fullName evidence="7 8">Glucosamine 6-phosphate N-acetyltransferase</fullName>
        <ecNumber evidence="3 8">2.3.1.4</ecNumber>
    </recommendedName>
</protein>
<dbReference type="OrthoDB" id="10039976at2759"/>
<dbReference type="GO" id="GO:0004343">
    <property type="term" value="F:glucosamine 6-phosphate N-acetyltransferase activity"/>
    <property type="evidence" value="ECO:0007669"/>
    <property type="project" value="UniProtKB-UniRule"/>
</dbReference>
<evidence type="ECO:0000256" key="6">
    <source>
        <dbReference type="ARBA" id="ARBA00048964"/>
    </source>
</evidence>
<sequence length="157" mass="17765">MPSLPPGYSIRRTQPRDFENVVDTLRILTTVGDISREQFEDIVTYWNSTTINFHGKQIHAYHPRVILDGSGRVIATGTVFLERKIIHEGGLVGHVEDIAVAKDQQGKQLGLILIQHLTALAHEHGCYKVILDCDEKNVGFYEKCGYRRAGVEMDHRL</sequence>
<name>A0A1G4M8E3_LACFM</name>
<dbReference type="InterPro" id="IPR000182">
    <property type="entry name" value="GNAT_dom"/>
</dbReference>
<dbReference type="Proteomes" id="UP000190831">
    <property type="component" value="Chromosome B"/>
</dbReference>
<evidence type="ECO:0000259" key="9">
    <source>
        <dbReference type="PROSITE" id="PS51186"/>
    </source>
</evidence>
<dbReference type="SUPFAM" id="SSF55729">
    <property type="entry name" value="Acyl-CoA N-acyltransferases (Nat)"/>
    <property type="match status" value="1"/>
</dbReference>
<keyword evidence="4 8" id="KW-0808">Transferase</keyword>
<dbReference type="STRING" id="4955.A0A1G4M8E3"/>
<dbReference type="EMBL" id="LT598489">
    <property type="protein sequence ID" value="SCV99962.1"/>
    <property type="molecule type" value="Genomic_DNA"/>
</dbReference>
<evidence type="ECO:0000256" key="1">
    <source>
        <dbReference type="ARBA" id="ARBA00004832"/>
    </source>
</evidence>
<dbReference type="PROSITE" id="PS51186">
    <property type="entry name" value="GNAT"/>
    <property type="match status" value="1"/>
</dbReference>
<comment type="catalytic activity">
    <reaction evidence="6 8">
        <text>D-glucosamine 6-phosphate + acetyl-CoA = N-acetyl-D-glucosamine 6-phosphate + CoA + H(+)</text>
        <dbReference type="Rhea" id="RHEA:10292"/>
        <dbReference type="ChEBI" id="CHEBI:15378"/>
        <dbReference type="ChEBI" id="CHEBI:57287"/>
        <dbReference type="ChEBI" id="CHEBI:57288"/>
        <dbReference type="ChEBI" id="CHEBI:57513"/>
        <dbReference type="ChEBI" id="CHEBI:58725"/>
        <dbReference type="EC" id="2.3.1.4"/>
    </reaction>
</comment>
<evidence type="ECO:0000256" key="8">
    <source>
        <dbReference type="RuleBase" id="RU365086"/>
    </source>
</evidence>
<dbReference type="EC" id="2.3.1.4" evidence="3 8"/>
<evidence type="ECO:0000313" key="11">
    <source>
        <dbReference type="Proteomes" id="UP000190831"/>
    </source>
</evidence>
<dbReference type="UniPathway" id="UPA00113">
    <property type="reaction ID" value="UER00529"/>
</dbReference>
<dbReference type="PANTHER" id="PTHR13355">
    <property type="entry name" value="GLUCOSAMINE 6-PHOSPHATE N-ACETYLTRANSFERASE"/>
    <property type="match status" value="1"/>
</dbReference>
<dbReference type="Gene3D" id="3.40.630.30">
    <property type="match status" value="1"/>
</dbReference>
<dbReference type="OMA" id="NQRYDWI"/>
<dbReference type="Pfam" id="PF00583">
    <property type="entry name" value="Acetyltransf_1"/>
    <property type="match status" value="1"/>
</dbReference>
<dbReference type="InterPro" id="IPR039143">
    <property type="entry name" value="GNPNAT1-like"/>
</dbReference>
<keyword evidence="11" id="KW-1185">Reference proteome</keyword>
<comment type="pathway">
    <text evidence="1 8">Nucleotide-sugar biosynthesis; UDP-N-acetyl-alpha-D-glucosamine biosynthesis; N-acetyl-alpha-D-glucosamine 1-phosphate from alpha-D-glucosamine 6-phosphate (route I): step 1/2.</text>
</comment>
<dbReference type="FunFam" id="3.40.630.30:FF:000136">
    <property type="entry name" value="Glucosamine 6-phosphate N-acetyltransferase"/>
    <property type="match status" value="1"/>
</dbReference>
<reference evidence="11" key="1">
    <citation type="submission" date="2016-03" db="EMBL/GenBank/DDBJ databases">
        <authorList>
            <person name="Devillers H."/>
        </authorList>
    </citation>
    <scope>NUCLEOTIDE SEQUENCE [LARGE SCALE GENOMIC DNA]</scope>
</reference>
<accession>A0A1G4M8E3</accession>
<organism evidence="10 11">
    <name type="scientific">Lachancea fermentati</name>
    <name type="common">Zygosaccharomyces fermentati</name>
    <dbReference type="NCBI Taxonomy" id="4955"/>
    <lineage>
        <taxon>Eukaryota</taxon>
        <taxon>Fungi</taxon>
        <taxon>Dikarya</taxon>
        <taxon>Ascomycota</taxon>
        <taxon>Saccharomycotina</taxon>
        <taxon>Saccharomycetes</taxon>
        <taxon>Saccharomycetales</taxon>
        <taxon>Saccharomycetaceae</taxon>
        <taxon>Lachancea</taxon>
    </lineage>
</organism>
<evidence type="ECO:0000256" key="3">
    <source>
        <dbReference type="ARBA" id="ARBA00012703"/>
    </source>
</evidence>
<comment type="similarity">
    <text evidence="2 8">Belongs to the acetyltransferase family. GNA1 subfamily.</text>
</comment>
<keyword evidence="5 8" id="KW-0012">Acyltransferase</keyword>
<dbReference type="AlphaFoldDB" id="A0A1G4M8E3"/>
<feature type="domain" description="N-acetyltransferase" evidence="9">
    <location>
        <begin position="23"/>
        <end position="157"/>
    </location>
</feature>
<dbReference type="InterPro" id="IPR016181">
    <property type="entry name" value="Acyl_CoA_acyltransferase"/>
</dbReference>
<evidence type="ECO:0000256" key="2">
    <source>
        <dbReference type="ARBA" id="ARBA00006048"/>
    </source>
</evidence>